<gene>
    <name evidence="2" type="ORF">PINE0816_LOCUS19824</name>
</gene>
<evidence type="ECO:0000259" key="1">
    <source>
        <dbReference type="Pfam" id="PF03016"/>
    </source>
</evidence>
<dbReference type="AlphaFoldDB" id="A0A7S0CIJ4"/>
<name>A0A7S0CIJ4_9STRA</name>
<organism evidence="2">
    <name type="scientific">Proboscia inermis</name>
    <dbReference type="NCBI Taxonomy" id="420281"/>
    <lineage>
        <taxon>Eukaryota</taxon>
        <taxon>Sar</taxon>
        <taxon>Stramenopiles</taxon>
        <taxon>Ochrophyta</taxon>
        <taxon>Bacillariophyta</taxon>
        <taxon>Coscinodiscophyceae</taxon>
        <taxon>Rhizosoleniophycidae</taxon>
        <taxon>Rhizosoleniales</taxon>
        <taxon>Rhizosoleniaceae</taxon>
        <taxon>Proboscia</taxon>
    </lineage>
</organism>
<feature type="domain" description="Exostosin GT47" evidence="1">
    <location>
        <begin position="24"/>
        <end position="94"/>
    </location>
</feature>
<accession>A0A7S0CIJ4</accession>
<dbReference type="EMBL" id="HBEL01042510">
    <property type="protein sequence ID" value="CAD8423666.1"/>
    <property type="molecule type" value="Transcribed_RNA"/>
</dbReference>
<dbReference type="Pfam" id="PF03016">
    <property type="entry name" value="Exostosin_GT47"/>
    <property type="match status" value="1"/>
</dbReference>
<proteinExistence type="predicted"/>
<dbReference type="InterPro" id="IPR040911">
    <property type="entry name" value="Exostosin_GT47"/>
</dbReference>
<evidence type="ECO:0000313" key="2">
    <source>
        <dbReference type="EMBL" id="CAD8423666.1"/>
    </source>
</evidence>
<reference evidence="2" key="1">
    <citation type="submission" date="2021-01" db="EMBL/GenBank/DDBJ databases">
        <authorList>
            <person name="Corre E."/>
            <person name="Pelletier E."/>
            <person name="Niang G."/>
            <person name="Scheremetjew M."/>
            <person name="Finn R."/>
            <person name="Kale V."/>
            <person name="Holt S."/>
            <person name="Cochrane G."/>
            <person name="Meng A."/>
            <person name="Brown T."/>
            <person name="Cohen L."/>
        </authorList>
    </citation>
    <scope>NUCLEOTIDE SEQUENCE</scope>
    <source>
        <strain evidence="2">CCAP1064/1</strain>
    </source>
</reference>
<sequence>MQPKDWTGCVPLQNRSTFLMSNFRIRDNLLDRKKIQKELDAYKGSKSILSESLNPARTIKMLSDSIFTICPPGDLPFTKRFYDALLSCSIPVVVTREVKDVGKTYWSNVKYDGNKPIKLEESYPSTDFPLSDIVIEVEGSTIDNGGVMKHLESIPQHEIEAKFEKIAGVRNSFVYDLNGSTEDAFSQMLKEISTIVLHEE</sequence>
<protein>
    <recommendedName>
        <fullName evidence="1">Exostosin GT47 domain-containing protein</fullName>
    </recommendedName>
</protein>